<reference evidence="3 4" key="1">
    <citation type="submission" date="2018-04" db="EMBL/GenBank/DDBJ databases">
        <authorList>
            <person name="Vogel A."/>
        </authorList>
    </citation>
    <scope>NUCLEOTIDE SEQUENCE [LARGE SCALE GENOMIC DNA]</scope>
</reference>
<dbReference type="AlphaFoldDB" id="A0A484NGX9"/>
<feature type="domain" description="RNase H type-1" evidence="1">
    <location>
        <begin position="289"/>
        <end position="398"/>
    </location>
</feature>
<dbReference type="InterPro" id="IPR053151">
    <property type="entry name" value="RNase_H-like"/>
</dbReference>
<dbReference type="PANTHER" id="PTHR47723:SF24">
    <property type="entry name" value="RNASE H TYPE-1 DOMAIN-CONTAINING PROTEIN"/>
    <property type="match status" value="1"/>
</dbReference>
<dbReference type="Gene3D" id="3.30.420.10">
    <property type="entry name" value="Ribonuclease H-like superfamily/Ribonuclease H"/>
    <property type="match status" value="1"/>
</dbReference>
<sequence length="436" mass="49593">MGDKLHRREGNSPDHQLRPLNDRSVLKEFTLSPWVSFMKQSYHRSGSFTTTIIDSPSWKRICQVDDFCKENSNFNNGMLTWELGTQGTFSLKNVSLKLQETGPSMLTPKIPWPKKGIPKANLFLWKTLHKATPFANNLQKLGFSLPSICMFCAQERESDFHCLMLCPKASSIWNNLGQLLHLSTISNSSFQHNLVMWWLSMSPSDHLFQVKRIIPSIITWELWKTYNRVKLNQETFKPEKTLEVIKHTLNAWSLANKGTILQPSLHRKPLTSFKLIRWITPNPYQLKLNVDGSASTRGCGGGAVLRDHQGNFVHGITFPLPKTSPLSIETLAMMQSLSVYPFPNMIVETDSMELLSKLRHSPTSNALSFIMDKIHHLYLRITHTLREANGAADLLAKHGAQSTHSLIPLLGNEAWITQWKTKIDSPKLDSTQEQLT</sequence>
<dbReference type="EMBL" id="OOIL02006638">
    <property type="protein sequence ID" value="VFQ99004.1"/>
    <property type="molecule type" value="Genomic_DNA"/>
</dbReference>
<dbReference type="InterPro" id="IPR026960">
    <property type="entry name" value="RVT-Znf"/>
</dbReference>
<dbReference type="SUPFAM" id="SSF53098">
    <property type="entry name" value="Ribonuclease H-like"/>
    <property type="match status" value="1"/>
</dbReference>
<dbReference type="GO" id="GO:0003676">
    <property type="term" value="F:nucleic acid binding"/>
    <property type="evidence" value="ECO:0007669"/>
    <property type="project" value="InterPro"/>
</dbReference>
<gene>
    <name evidence="3" type="ORF">CCAM_LOCUS40780</name>
</gene>
<evidence type="ECO:0008006" key="5">
    <source>
        <dbReference type="Google" id="ProtNLM"/>
    </source>
</evidence>
<keyword evidence="4" id="KW-1185">Reference proteome</keyword>
<dbReference type="OrthoDB" id="1306280at2759"/>
<evidence type="ECO:0000259" key="2">
    <source>
        <dbReference type="Pfam" id="PF13966"/>
    </source>
</evidence>
<dbReference type="Pfam" id="PF13966">
    <property type="entry name" value="zf-RVT"/>
    <property type="match status" value="1"/>
</dbReference>
<dbReference type="InterPro" id="IPR036397">
    <property type="entry name" value="RNaseH_sf"/>
</dbReference>
<accession>A0A484NGX9</accession>
<dbReference type="InterPro" id="IPR012337">
    <property type="entry name" value="RNaseH-like_sf"/>
</dbReference>
<evidence type="ECO:0000313" key="4">
    <source>
        <dbReference type="Proteomes" id="UP000595140"/>
    </source>
</evidence>
<organism evidence="3 4">
    <name type="scientific">Cuscuta campestris</name>
    <dbReference type="NCBI Taxonomy" id="132261"/>
    <lineage>
        <taxon>Eukaryota</taxon>
        <taxon>Viridiplantae</taxon>
        <taxon>Streptophyta</taxon>
        <taxon>Embryophyta</taxon>
        <taxon>Tracheophyta</taxon>
        <taxon>Spermatophyta</taxon>
        <taxon>Magnoliopsida</taxon>
        <taxon>eudicotyledons</taxon>
        <taxon>Gunneridae</taxon>
        <taxon>Pentapetalae</taxon>
        <taxon>asterids</taxon>
        <taxon>lamiids</taxon>
        <taxon>Solanales</taxon>
        <taxon>Convolvulaceae</taxon>
        <taxon>Cuscuteae</taxon>
        <taxon>Cuscuta</taxon>
        <taxon>Cuscuta subgen. Grammica</taxon>
        <taxon>Cuscuta sect. Cleistogrammica</taxon>
    </lineage>
</organism>
<protein>
    <recommendedName>
        <fullName evidence="5">RNase H type-1 domain-containing protein</fullName>
    </recommendedName>
</protein>
<dbReference type="PANTHER" id="PTHR47723">
    <property type="entry name" value="OS05G0353850 PROTEIN"/>
    <property type="match status" value="1"/>
</dbReference>
<name>A0A484NGX9_9ASTE</name>
<dbReference type="Proteomes" id="UP000595140">
    <property type="component" value="Unassembled WGS sequence"/>
</dbReference>
<evidence type="ECO:0000313" key="3">
    <source>
        <dbReference type="EMBL" id="VFQ99004.1"/>
    </source>
</evidence>
<dbReference type="InterPro" id="IPR044730">
    <property type="entry name" value="RNase_H-like_dom_plant"/>
</dbReference>
<evidence type="ECO:0000259" key="1">
    <source>
        <dbReference type="Pfam" id="PF13456"/>
    </source>
</evidence>
<dbReference type="Pfam" id="PF13456">
    <property type="entry name" value="RVT_3"/>
    <property type="match status" value="1"/>
</dbReference>
<dbReference type="InterPro" id="IPR002156">
    <property type="entry name" value="RNaseH_domain"/>
</dbReference>
<proteinExistence type="predicted"/>
<feature type="domain" description="Reverse transcriptase zinc-binding" evidence="2">
    <location>
        <begin position="89"/>
        <end position="173"/>
    </location>
</feature>
<dbReference type="CDD" id="cd06222">
    <property type="entry name" value="RNase_H_like"/>
    <property type="match status" value="1"/>
</dbReference>
<dbReference type="GO" id="GO:0004523">
    <property type="term" value="F:RNA-DNA hybrid ribonuclease activity"/>
    <property type="evidence" value="ECO:0007669"/>
    <property type="project" value="InterPro"/>
</dbReference>